<name>A0A4S3KA64_9GAMM</name>
<evidence type="ECO:0000256" key="1">
    <source>
        <dbReference type="ARBA" id="ARBA00005020"/>
    </source>
</evidence>
<evidence type="ECO:0000256" key="12">
    <source>
        <dbReference type="ARBA" id="ARBA00023136"/>
    </source>
</evidence>
<dbReference type="OrthoDB" id="9795390at2"/>
<evidence type="ECO:0000256" key="11">
    <source>
        <dbReference type="ARBA" id="ARBA00022989"/>
    </source>
</evidence>
<gene>
    <name evidence="15" type="ORF">DFR24_3101</name>
</gene>
<protein>
    <submittedName>
        <fullName evidence="15">2-octaprenylphenol hydroxylase</fullName>
    </submittedName>
</protein>
<evidence type="ECO:0000256" key="5">
    <source>
        <dbReference type="ARBA" id="ARBA00022679"/>
    </source>
</evidence>
<keyword evidence="8" id="KW-0547">Nucleotide-binding</keyword>
<reference evidence="15 16" key="1">
    <citation type="submission" date="2019-03" db="EMBL/GenBank/DDBJ databases">
        <title>Genomic Encyclopedia of Type Strains, Phase IV (KMG-IV): sequencing the most valuable type-strain genomes for metagenomic binning, comparative biology and taxonomic classification.</title>
        <authorList>
            <person name="Goeker M."/>
        </authorList>
    </citation>
    <scope>NUCLEOTIDE SEQUENCE [LARGE SCALE GENOMIC DNA]</scope>
    <source>
        <strain evidence="15 16">DSM 26377</strain>
    </source>
</reference>
<organism evidence="15 16">
    <name type="scientific">Panacagrimonas perspica</name>
    <dbReference type="NCBI Taxonomy" id="381431"/>
    <lineage>
        <taxon>Bacteria</taxon>
        <taxon>Pseudomonadati</taxon>
        <taxon>Pseudomonadota</taxon>
        <taxon>Gammaproteobacteria</taxon>
        <taxon>Nevskiales</taxon>
        <taxon>Nevskiaceae</taxon>
        <taxon>Panacagrimonas</taxon>
    </lineage>
</organism>
<dbReference type="PANTHER" id="PTHR10566">
    <property type="entry name" value="CHAPERONE-ACTIVITY OF BC1 COMPLEX CABC1 -RELATED"/>
    <property type="match status" value="1"/>
</dbReference>
<dbReference type="Proteomes" id="UP000295341">
    <property type="component" value="Unassembled WGS sequence"/>
</dbReference>
<evidence type="ECO:0000256" key="2">
    <source>
        <dbReference type="ARBA" id="ARBA00009670"/>
    </source>
</evidence>
<dbReference type="SUPFAM" id="SSF56112">
    <property type="entry name" value="Protein kinase-like (PK-like)"/>
    <property type="match status" value="1"/>
</dbReference>
<feature type="transmembrane region" description="Helical" evidence="13">
    <location>
        <begin position="486"/>
        <end position="505"/>
    </location>
</feature>
<dbReference type="GO" id="GO:0006744">
    <property type="term" value="P:ubiquinone biosynthetic process"/>
    <property type="evidence" value="ECO:0007669"/>
    <property type="project" value="UniProtKB-UniPathway"/>
</dbReference>
<keyword evidence="12 13" id="KW-0472">Membrane</keyword>
<keyword evidence="16" id="KW-1185">Reference proteome</keyword>
<evidence type="ECO:0000256" key="4">
    <source>
        <dbReference type="ARBA" id="ARBA00022519"/>
    </source>
</evidence>
<evidence type="ECO:0000256" key="9">
    <source>
        <dbReference type="ARBA" id="ARBA00022777"/>
    </source>
</evidence>
<keyword evidence="4" id="KW-0997">Cell inner membrane</keyword>
<comment type="caution">
    <text evidence="15">The sequence shown here is derived from an EMBL/GenBank/DDBJ whole genome shotgun (WGS) entry which is preliminary data.</text>
</comment>
<dbReference type="RefSeq" id="WP_133882254.1">
    <property type="nucleotide sequence ID" value="NZ_MWIN01000002.1"/>
</dbReference>
<keyword evidence="6" id="KW-0831">Ubiquinone biosynthesis</keyword>
<evidence type="ECO:0000256" key="6">
    <source>
        <dbReference type="ARBA" id="ARBA00022688"/>
    </source>
</evidence>
<dbReference type="GO" id="GO:0005524">
    <property type="term" value="F:ATP binding"/>
    <property type="evidence" value="ECO:0007669"/>
    <property type="project" value="UniProtKB-KW"/>
</dbReference>
<keyword evidence="5" id="KW-0808">Transferase</keyword>
<dbReference type="InterPro" id="IPR050154">
    <property type="entry name" value="UbiB_kinase"/>
</dbReference>
<keyword evidence="7 13" id="KW-0812">Transmembrane</keyword>
<dbReference type="InterPro" id="IPR045308">
    <property type="entry name" value="UbiB_bact"/>
</dbReference>
<keyword evidence="11 13" id="KW-1133">Transmembrane helix</keyword>
<evidence type="ECO:0000259" key="14">
    <source>
        <dbReference type="Pfam" id="PF03109"/>
    </source>
</evidence>
<evidence type="ECO:0000256" key="3">
    <source>
        <dbReference type="ARBA" id="ARBA00022475"/>
    </source>
</evidence>
<dbReference type="AlphaFoldDB" id="A0A4S3KA64"/>
<evidence type="ECO:0000256" key="10">
    <source>
        <dbReference type="ARBA" id="ARBA00022840"/>
    </source>
</evidence>
<evidence type="ECO:0000313" key="15">
    <source>
        <dbReference type="EMBL" id="TDU28726.1"/>
    </source>
</evidence>
<dbReference type="UniPathway" id="UPA00232"/>
<evidence type="ECO:0000313" key="16">
    <source>
        <dbReference type="Proteomes" id="UP000295341"/>
    </source>
</evidence>
<keyword evidence="9" id="KW-0418">Kinase</keyword>
<proteinExistence type="inferred from homology"/>
<evidence type="ECO:0000256" key="8">
    <source>
        <dbReference type="ARBA" id="ARBA00022741"/>
    </source>
</evidence>
<evidence type="ECO:0000256" key="13">
    <source>
        <dbReference type="SAM" id="Phobius"/>
    </source>
</evidence>
<keyword evidence="10" id="KW-0067">ATP-binding</keyword>
<dbReference type="NCBIfam" id="NF003404">
    <property type="entry name" value="PRK04750.1"/>
    <property type="match status" value="1"/>
</dbReference>
<feature type="domain" description="ABC1 atypical kinase-like" evidence="14">
    <location>
        <begin position="73"/>
        <end position="329"/>
    </location>
</feature>
<dbReference type="Pfam" id="PF03109">
    <property type="entry name" value="ABC1"/>
    <property type="match status" value="1"/>
</dbReference>
<accession>A0A4S3KA64</accession>
<dbReference type="CDD" id="cd13972">
    <property type="entry name" value="UbiB"/>
    <property type="match status" value="1"/>
</dbReference>
<dbReference type="GO" id="GO:0016301">
    <property type="term" value="F:kinase activity"/>
    <property type="evidence" value="ECO:0007669"/>
    <property type="project" value="UniProtKB-KW"/>
</dbReference>
<dbReference type="EMBL" id="SOBT01000009">
    <property type="protein sequence ID" value="TDU28726.1"/>
    <property type="molecule type" value="Genomic_DNA"/>
</dbReference>
<dbReference type="NCBIfam" id="TIGR01982">
    <property type="entry name" value="UbiB"/>
    <property type="match status" value="1"/>
</dbReference>
<sequence length="537" mass="60833">MIGRIARLWHIHRVVSRYGLREFLDGKPRGSVSKGVRLREALEELGPVFIKFGQALSTRPDILPPEIAFELSKLQDRVPPFPGDQARRITEEALGKKIDELFSDFDETPLASASIAQVHTARLKPEALNDPGFAVVVKVLRPGVEASIRKDIELLQTLAALVEALHPEGHRLRPKAIVEEYEKTILDELDLMREGANCMQLRRNWLGSPLIYHPLVFFDFTRPNVLVMERLNGISIRELDRLREMGVSFQVLAERGVEIFFKQVFRDNFFHADMHPGNIMVDTSNPAVPGYLAVDFGIVGTLTPGDQRYLAENFLAFFNRDYRRVAELHLESEWIPAGTRVEEFESAIRTVCEPIFGRPIKDISFGFFLLRLFQVARRFKYQVQPQLVLLQKTLLQVEGLGRQLYPDLDLWKTAKPIMEDWMRNRLGPTAMFARVRREGPHIAEMLPELASQAIKSLERGEGLGIGKKSLDAMHAEMRQSARRQRLVTVGSAVVVAAAILAVVGSPALERWFGVPVVAWLFGAAGAWIAWRGLREPR</sequence>
<dbReference type="InterPro" id="IPR004147">
    <property type="entry name" value="ABC1_dom"/>
</dbReference>
<comment type="pathway">
    <text evidence="1">Cofactor biosynthesis; ubiquinone biosynthesis [regulation].</text>
</comment>
<keyword evidence="3" id="KW-1003">Cell membrane</keyword>
<evidence type="ECO:0000256" key="7">
    <source>
        <dbReference type="ARBA" id="ARBA00022692"/>
    </source>
</evidence>
<dbReference type="InterPro" id="IPR010232">
    <property type="entry name" value="UbiB"/>
</dbReference>
<dbReference type="PANTHER" id="PTHR10566:SF113">
    <property type="entry name" value="PROTEIN ACTIVITY OF BC1 COMPLEX KINASE 7, CHLOROPLASTIC"/>
    <property type="match status" value="1"/>
</dbReference>
<dbReference type="InterPro" id="IPR011009">
    <property type="entry name" value="Kinase-like_dom_sf"/>
</dbReference>
<feature type="transmembrane region" description="Helical" evidence="13">
    <location>
        <begin position="511"/>
        <end position="530"/>
    </location>
</feature>
<comment type="similarity">
    <text evidence="2">Belongs to the protein kinase superfamily. ADCK protein kinase family.</text>
</comment>